<dbReference type="Proteomes" id="UP000824112">
    <property type="component" value="Unassembled WGS sequence"/>
</dbReference>
<evidence type="ECO:0000313" key="1">
    <source>
        <dbReference type="EMBL" id="HIU54903.1"/>
    </source>
</evidence>
<dbReference type="AlphaFoldDB" id="A0A9D1M7D7"/>
<accession>A0A9D1M7D7</accession>
<dbReference type="EMBL" id="DVNA01000087">
    <property type="protein sequence ID" value="HIU54903.1"/>
    <property type="molecule type" value="Genomic_DNA"/>
</dbReference>
<name>A0A9D1M7D7_9BACT</name>
<dbReference type="Pfam" id="PF19577">
    <property type="entry name" value="DcaP"/>
    <property type="match status" value="1"/>
</dbReference>
<sequence length="421" mass="48618">MNEYMSCKTVLLWTVAFLFCCPVLKAQEGEGIIFIPIKKANGDIIALLYEMESPHFQDPKVPRFLLYDQKRKFALGIGGFVRMTASYDFNGISDNIDFVPYDIPVPNNPAEHNQFQMDASTSRIFFELVGSNRLLGDFNVYIESDFRGLNKNFKLRQAYISFRGFLFGRSWSTYSDVASVPPTIDNAGPNANTSEQNVQIRYTYEPNEHWQMALAAEYPRLSATYNVYNEPIPQRVPDIPLYVQYVWKNKSHLRATGLLRTLSYRNLNTEENKNLLGWGIQLSGVYNTCPQVSLYYQGMFGKGITRYINDLSGDGLDMVPRSDDSGQMQLLPTFSFLAGIRYNFNDSWFASASYSQVRLYDKNGYYQPDGYKYARYIVGNLFWDMTEDCRLGLEYLYGRRKNMDLKTGHANRIQFMAQYNF</sequence>
<dbReference type="InterPro" id="IPR045748">
    <property type="entry name" value="DcaP"/>
</dbReference>
<reference evidence="1" key="1">
    <citation type="submission" date="2020-10" db="EMBL/GenBank/DDBJ databases">
        <authorList>
            <person name="Gilroy R."/>
        </authorList>
    </citation>
    <scope>NUCLEOTIDE SEQUENCE</scope>
    <source>
        <strain evidence="1">CHK158-818</strain>
    </source>
</reference>
<gene>
    <name evidence="1" type="ORF">IAB03_03730</name>
</gene>
<dbReference type="SUPFAM" id="SSF56935">
    <property type="entry name" value="Porins"/>
    <property type="match status" value="1"/>
</dbReference>
<evidence type="ECO:0000313" key="2">
    <source>
        <dbReference type="Proteomes" id="UP000824112"/>
    </source>
</evidence>
<proteinExistence type="predicted"/>
<organism evidence="1 2">
    <name type="scientific">Candidatus Gallibacteroides avistercoris</name>
    <dbReference type="NCBI Taxonomy" id="2840833"/>
    <lineage>
        <taxon>Bacteria</taxon>
        <taxon>Pseudomonadati</taxon>
        <taxon>Bacteroidota</taxon>
        <taxon>Bacteroidia</taxon>
        <taxon>Bacteroidales</taxon>
        <taxon>Bacteroidaceae</taxon>
        <taxon>Bacteroidaceae incertae sedis</taxon>
        <taxon>Candidatus Gallibacteroides</taxon>
    </lineage>
</organism>
<protein>
    <submittedName>
        <fullName evidence="1">Porin</fullName>
    </submittedName>
</protein>
<reference evidence="1" key="2">
    <citation type="journal article" date="2021" name="PeerJ">
        <title>Extensive microbial diversity within the chicken gut microbiome revealed by metagenomics and culture.</title>
        <authorList>
            <person name="Gilroy R."/>
            <person name="Ravi A."/>
            <person name="Getino M."/>
            <person name="Pursley I."/>
            <person name="Horton D.L."/>
            <person name="Alikhan N.F."/>
            <person name="Baker D."/>
            <person name="Gharbi K."/>
            <person name="Hall N."/>
            <person name="Watson M."/>
            <person name="Adriaenssens E.M."/>
            <person name="Foster-Nyarko E."/>
            <person name="Jarju S."/>
            <person name="Secka A."/>
            <person name="Antonio M."/>
            <person name="Oren A."/>
            <person name="Chaudhuri R.R."/>
            <person name="La Ragione R."/>
            <person name="Hildebrand F."/>
            <person name="Pallen M.J."/>
        </authorList>
    </citation>
    <scope>NUCLEOTIDE SEQUENCE</scope>
    <source>
        <strain evidence="1">CHK158-818</strain>
    </source>
</reference>
<comment type="caution">
    <text evidence="1">The sequence shown here is derived from an EMBL/GenBank/DDBJ whole genome shotgun (WGS) entry which is preliminary data.</text>
</comment>